<keyword evidence="3" id="KW-1185">Reference proteome</keyword>
<evidence type="ECO:0000313" key="1">
    <source>
        <dbReference type="EMBL" id="BCN32404.1"/>
    </source>
</evidence>
<dbReference type="KEGG" id="ahb:bsdtb5_37050"/>
<name>A0A7R7IER9_9FIRM</name>
<reference evidence="1 3" key="1">
    <citation type="submission" date="2020-11" db="EMBL/GenBank/DDBJ databases">
        <title>Draft genome sequencing of a Lachnospiraceae strain isolated from anoxic soil subjected to BSD treatment.</title>
        <authorList>
            <person name="Uek A."/>
            <person name="Tonouchi A."/>
        </authorList>
    </citation>
    <scope>NUCLEOTIDE SEQUENCE [LARGE SCALE GENOMIC DNA]</scope>
    <source>
        <strain evidence="1 3">TB5</strain>
    </source>
</reference>
<dbReference type="Proteomes" id="UP000595897">
    <property type="component" value="Chromosome"/>
</dbReference>
<dbReference type="EMBL" id="AP024169">
    <property type="protein sequence ID" value="BCN32410.1"/>
    <property type="molecule type" value="Genomic_DNA"/>
</dbReference>
<evidence type="ECO:0000313" key="2">
    <source>
        <dbReference type="EMBL" id="BCN32410.1"/>
    </source>
</evidence>
<dbReference type="PROSITE" id="PS51257">
    <property type="entry name" value="PROKAR_LIPOPROTEIN"/>
    <property type="match status" value="1"/>
</dbReference>
<sequence>MKITNLALIFILIACSFIIFTDMKTNNIQAITSKKAEYKRALDTAVDDAVISLVEVDSTRNLKLNMDSCVNNFYQSLYSNLGIMTDKRLQEKVKAYIPVILITDEDGYYIRYNNLHTVNGEDVVTQEWTEKRPYTYKEDNLVFRFTLGDYVKIYDTNTNIMKEGKYTDLASLYPNSQTLNNTDRYDEIRRNTIITKILDDMNYYINNHNRIAEHYGITYQFALPFIEKEEWYRTIDDIGLFVVFQGYPYGLNTGDVFNQYSYAGARIRKTRCYYITKEADGKRYYHKATCSKVTNKDYPYYNKKDCALEGAYPCPECNP</sequence>
<dbReference type="KEGG" id="ahb:bsdtb5_36990"/>
<evidence type="ECO:0000313" key="3">
    <source>
        <dbReference type="Proteomes" id="UP000595897"/>
    </source>
</evidence>
<dbReference type="EMBL" id="AP024169">
    <property type="protein sequence ID" value="BCN32404.1"/>
    <property type="molecule type" value="Genomic_DNA"/>
</dbReference>
<organism evidence="1 3">
    <name type="scientific">Anaeromicropila herbilytica</name>
    <dbReference type="NCBI Taxonomy" id="2785025"/>
    <lineage>
        <taxon>Bacteria</taxon>
        <taxon>Bacillati</taxon>
        <taxon>Bacillota</taxon>
        <taxon>Clostridia</taxon>
        <taxon>Lachnospirales</taxon>
        <taxon>Lachnospiraceae</taxon>
        <taxon>Anaeromicropila</taxon>
    </lineage>
</organism>
<protein>
    <submittedName>
        <fullName evidence="1">Uncharacterized protein</fullName>
    </submittedName>
</protein>
<dbReference type="AlphaFoldDB" id="A0A7R7IER9"/>
<proteinExistence type="predicted"/>
<dbReference type="RefSeq" id="WP_271713454.1">
    <property type="nucleotide sequence ID" value="NZ_AP024169.1"/>
</dbReference>
<accession>A0A7R7IER9</accession>
<gene>
    <name evidence="1" type="ORF">bsdtb5_36990</name>
    <name evidence="2" type="ORF">bsdtb5_37050</name>
</gene>